<dbReference type="NCBIfam" id="TIGR00809">
    <property type="entry name" value="secB"/>
    <property type="match status" value="1"/>
</dbReference>
<dbReference type="GO" id="GO:0006457">
    <property type="term" value="P:protein folding"/>
    <property type="evidence" value="ECO:0007669"/>
    <property type="project" value="UniProtKB-UniRule"/>
</dbReference>
<dbReference type="InterPro" id="IPR035958">
    <property type="entry name" value="SecB-like_sf"/>
</dbReference>
<organism evidence="7 8">
    <name type="scientific">Candidatus Liberibacter africanus PTSAPSY</name>
    <dbReference type="NCBI Taxonomy" id="1277257"/>
    <lineage>
        <taxon>Bacteria</taxon>
        <taxon>Pseudomonadati</taxon>
        <taxon>Pseudomonadota</taxon>
        <taxon>Alphaproteobacteria</taxon>
        <taxon>Hyphomicrobiales</taxon>
        <taxon>Rhizobiaceae</taxon>
        <taxon>Liberibacter</taxon>
    </lineage>
</organism>
<keyword evidence="5 6" id="KW-0143">Chaperone</keyword>
<dbReference type="Pfam" id="PF02556">
    <property type="entry name" value="SecB"/>
    <property type="match status" value="1"/>
</dbReference>
<evidence type="ECO:0000256" key="5">
    <source>
        <dbReference type="ARBA" id="ARBA00023186"/>
    </source>
</evidence>
<dbReference type="PRINTS" id="PR01594">
    <property type="entry name" value="SECBCHAPRONE"/>
</dbReference>
<dbReference type="RefSeq" id="WP_047264185.1">
    <property type="nucleotide sequence ID" value="NZ_CP004021.1"/>
</dbReference>
<evidence type="ECO:0000256" key="4">
    <source>
        <dbReference type="ARBA" id="ARBA00023010"/>
    </source>
</evidence>
<comment type="similarity">
    <text evidence="1 6">Belongs to the SecB family.</text>
</comment>
<dbReference type="GO" id="GO:0005737">
    <property type="term" value="C:cytoplasm"/>
    <property type="evidence" value="ECO:0007669"/>
    <property type="project" value="UniProtKB-SubCell"/>
</dbReference>
<dbReference type="PANTHER" id="PTHR36918:SF1">
    <property type="entry name" value="PROTEIN-EXPORT PROTEIN SECB"/>
    <property type="match status" value="1"/>
</dbReference>
<dbReference type="Proteomes" id="UP000035503">
    <property type="component" value="Chromosome"/>
</dbReference>
<dbReference type="GO" id="GO:0051262">
    <property type="term" value="P:protein tetramerization"/>
    <property type="evidence" value="ECO:0007669"/>
    <property type="project" value="InterPro"/>
</dbReference>
<dbReference type="STRING" id="1277257.G293_02615"/>
<evidence type="ECO:0000256" key="1">
    <source>
        <dbReference type="ARBA" id="ARBA00009990"/>
    </source>
</evidence>
<proteinExistence type="inferred from homology"/>
<dbReference type="GO" id="GO:0051082">
    <property type="term" value="F:unfolded protein binding"/>
    <property type="evidence" value="ECO:0007669"/>
    <property type="project" value="InterPro"/>
</dbReference>
<dbReference type="HAMAP" id="MF_00821">
    <property type="entry name" value="SecB"/>
    <property type="match status" value="1"/>
</dbReference>
<comment type="subcellular location">
    <subcellularLocation>
        <location evidence="6">Cytoplasm</location>
    </subcellularLocation>
</comment>
<comment type="function">
    <text evidence="6">One of the proteins required for the normal export of preproteins out of the cell cytoplasm. It is a molecular chaperone that binds to a subset of precursor proteins, maintaining them in a translocation-competent state. It also specifically binds to its receptor SecA.</text>
</comment>
<keyword evidence="2 6" id="KW-0813">Transport</keyword>
<dbReference type="PATRIC" id="fig|1277257.4.peg.564"/>
<dbReference type="KEGG" id="lau:G293_02615"/>
<keyword evidence="8" id="KW-1185">Reference proteome</keyword>
<keyword evidence="3 6" id="KW-0653">Protein transport</keyword>
<evidence type="ECO:0000256" key="3">
    <source>
        <dbReference type="ARBA" id="ARBA00022927"/>
    </source>
</evidence>
<dbReference type="PANTHER" id="PTHR36918">
    <property type="match status" value="1"/>
</dbReference>
<dbReference type="SUPFAM" id="SSF54611">
    <property type="entry name" value="SecB-like"/>
    <property type="match status" value="1"/>
</dbReference>
<dbReference type="EMBL" id="CP004021">
    <property type="protein sequence ID" value="AKK20155.1"/>
    <property type="molecule type" value="Genomic_DNA"/>
</dbReference>
<dbReference type="NCBIfam" id="NF004392">
    <property type="entry name" value="PRK05751.1-3"/>
    <property type="match status" value="1"/>
</dbReference>
<gene>
    <name evidence="6" type="primary">secB</name>
    <name evidence="7" type="ORF">G293_02615</name>
</gene>
<accession>A0A0G3I4I7</accession>
<reference evidence="7 8" key="1">
    <citation type="journal article" date="2015" name="Genome Announc.">
        <title>Complete Genome Sequence of 'Candidatus Liberibacter africanus,' a Bacterium Associated with Citrus Huanglongbing.</title>
        <authorList>
            <person name="Lin H."/>
            <person name="Pietersen G."/>
            <person name="Han C."/>
            <person name="Read D.A."/>
            <person name="Lou B."/>
            <person name="Gupta G."/>
            <person name="Civerolo E.L."/>
        </authorList>
    </citation>
    <scope>NUCLEOTIDE SEQUENCE [LARGE SCALE GENOMIC DNA]</scope>
    <source>
        <strain evidence="7 8">PTSAPSY</strain>
    </source>
</reference>
<evidence type="ECO:0000256" key="6">
    <source>
        <dbReference type="HAMAP-Rule" id="MF_00821"/>
    </source>
</evidence>
<evidence type="ECO:0000256" key="2">
    <source>
        <dbReference type="ARBA" id="ARBA00022448"/>
    </source>
</evidence>
<dbReference type="AlphaFoldDB" id="A0A0G3I4I7"/>
<sequence length="146" mass="16918">MEQQRQFTLLNQYIKDLSFESPNAPYCFSDIQKKQPTIQINVQVNASSMSETDFDVVLSFDIEAKNDEKIIFHLEIAYSGIIRIIDCPKESIPHVLFVECSQLLFPFVRQIISNTIRDGGFPPFIIDTIDFLKLFQQKKSSIKNHE</sequence>
<keyword evidence="4 6" id="KW-0811">Translocation</keyword>
<evidence type="ECO:0000313" key="7">
    <source>
        <dbReference type="EMBL" id="AKK20155.1"/>
    </source>
</evidence>
<dbReference type="InterPro" id="IPR003708">
    <property type="entry name" value="SecB"/>
</dbReference>
<comment type="subunit">
    <text evidence="6">Homotetramer, a dimer of dimers. One homotetramer interacts with 1 SecA dimer.</text>
</comment>
<evidence type="ECO:0000313" key="8">
    <source>
        <dbReference type="Proteomes" id="UP000035503"/>
    </source>
</evidence>
<keyword evidence="6" id="KW-0963">Cytoplasm</keyword>
<name>A0A0G3I4I7_LIBAF</name>
<protein>
    <recommendedName>
        <fullName evidence="6">Protein-export protein SecB</fullName>
    </recommendedName>
</protein>
<dbReference type="Gene3D" id="3.10.420.10">
    <property type="entry name" value="SecB-like"/>
    <property type="match status" value="1"/>
</dbReference>
<dbReference type="GO" id="GO:0015031">
    <property type="term" value="P:protein transport"/>
    <property type="evidence" value="ECO:0007669"/>
    <property type="project" value="UniProtKB-UniRule"/>
</dbReference>